<sequence length="672" mass="75586">MMRIGFCLLYFGLVQFLWVDGVPNESEESSDEVQNKPEKSIQKFLPSKAALEEVGIQFLDVLIKAGQIEMAKGAFRTQLDVLKKVHPDQYSKYKKIPIDQLAADAVFEQAEAAKVQQKTGNRLVDMLHENGIPIGSSIRGLQQALRTQREMEKSDPAEQIAKAVFEKFQKQILPGLVANLIAGRNPLQLPQRPDVQKLVSEGDPARFLRAQHEQALQQLNNKDLASIGKVQDKQYDIRPMIGQAGVPEIRRKPLSENKEEESGEAEEEADDETSEYIDSDEENVSPEQENRIKHIKRYKRSTTNGDTEPEDQEDMVDQAILKLGTKASLLLGLHEVEGIDHSDEEDEPARRRAPSTIPTDLASKIRASPRLKVLFDNEELAYKLSDPEHLLEPKAVIQDPKPQPGFVPLRPIPKRPRKMLPLLIGIDEDQSSTSDEADNEEEDKNENDVNNPFSGEENHDDDKDNIPRRHPGKIFETKNTVSDAPLTHHHSRVLENLRNNPALAPIFEDEELMEKMSRPSVLSDGQRMSGYGSRKSLIYPRAYAAKIKNQEPSNMDSKVKQVIEERPIPPLFFTPKGQHTRLRWTGATERELPGLGGRFVVPSLDPTMPAINSVVATQGKQRDEYDSTFKIPNYWEAGDTLGVQMKTKSERLIGGNGAVDFPAMGHDDLHFG</sequence>
<name>A0A914DPM4_9BILA</name>
<dbReference type="AlphaFoldDB" id="A0A914DPM4"/>
<feature type="region of interest" description="Disordered" evidence="1">
    <location>
        <begin position="425"/>
        <end position="484"/>
    </location>
</feature>
<feature type="compositionally biased region" description="Basic and acidic residues" evidence="1">
    <location>
        <begin position="456"/>
        <end position="467"/>
    </location>
</feature>
<feature type="chain" id="PRO_5037907809" evidence="2">
    <location>
        <begin position="22"/>
        <end position="672"/>
    </location>
</feature>
<organism evidence="3 4">
    <name type="scientific">Acrobeloides nanus</name>
    <dbReference type="NCBI Taxonomy" id="290746"/>
    <lineage>
        <taxon>Eukaryota</taxon>
        <taxon>Metazoa</taxon>
        <taxon>Ecdysozoa</taxon>
        <taxon>Nematoda</taxon>
        <taxon>Chromadorea</taxon>
        <taxon>Rhabditida</taxon>
        <taxon>Tylenchina</taxon>
        <taxon>Cephalobomorpha</taxon>
        <taxon>Cephaloboidea</taxon>
        <taxon>Cephalobidae</taxon>
        <taxon>Acrobeloides</taxon>
    </lineage>
</organism>
<evidence type="ECO:0000313" key="4">
    <source>
        <dbReference type="WBParaSite" id="ACRNAN_scaffold3210.g23089.t1"/>
    </source>
</evidence>
<reference evidence="4" key="1">
    <citation type="submission" date="2022-11" db="UniProtKB">
        <authorList>
            <consortium name="WormBaseParasite"/>
        </authorList>
    </citation>
    <scope>IDENTIFICATION</scope>
</reference>
<feature type="compositionally biased region" description="Acidic residues" evidence="1">
    <location>
        <begin position="258"/>
        <end position="284"/>
    </location>
</feature>
<keyword evidence="2" id="KW-0732">Signal</keyword>
<proteinExistence type="predicted"/>
<feature type="region of interest" description="Disordered" evidence="1">
    <location>
        <begin position="241"/>
        <end position="313"/>
    </location>
</feature>
<feature type="compositionally biased region" description="Acidic residues" evidence="1">
    <location>
        <begin position="426"/>
        <end position="445"/>
    </location>
</feature>
<dbReference type="WBParaSite" id="ACRNAN_scaffold3210.g23089.t1">
    <property type="protein sequence ID" value="ACRNAN_scaffold3210.g23089.t1"/>
    <property type="gene ID" value="ACRNAN_scaffold3210.g23089"/>
</dbReference>
<feature type="signal peptide" evidence="2">
    <location>
        <begin position="1"/>
        <end position="21"/>
    </location>
</feature>
<accession>A0A914DPM4</accession>
<feature type="region of interest" description="Disordered" evidence="1">
    <location>
        <begin position="339"/>
        <end position="362"/>
    </location>
</feature>
<keyword evidence="3" id="KW-1185">Reference proteome</keyword>
<feature type="compositionally biased region" description="Basic and acidic residues" evidence="1">
    <location>
        <begin position="248"/>
        <end position="257"/>
    </location>
</feature>
<protein>
    <submittedName>
        <fullName evidence="4">Uncharacterized protein</fullName>
    </submittedName>
</protein>
<evidence type="ECO:0000256" key="2">
    <source>
        <dbReference type="SAM" id="SignalP"/>
    </source>
</evidence>
<dbReference type="Proteomes" id="UP000887540">
    <property type="component" value="Unplaced"/>
</dbReference>
<evidence type="ECO:0000313" key="3">
    <source>
        <dbReference type="Proteomes" id="UP000887540"/>
    </source>
</evidence>
<evidence type="ECO:0000256" key="1">
    <source>
        <dbReference type="SAM" id="MobiDB-lite"/>
    </source>
</evidence>